<evidence type="ECO:0000313" key="4">
    <source>
        <dbReference type="Proteomes" id="UP000002411"/>
    </source>
</evidence>
<dbReference type="InterPro" id="IPR001387">
    <property type="entry name" value="Cro/C1-type_HTH"/>
</dbReference>
<dbReference type="AlphaFoldDB" id="A5MYS8"/>
<reference evidence="3 4" key="1">
    <citation type="journal article" date="2008" name="Proc. Natl. Acad. Sci. U.S.A.">
        <title>The genome of Clostridium kluyveri, a strict anaerobe with unique metabolic features.</title>
        <authorList>
            <person name="Seedorf H."/>
            <person name="Fricke W.F."/>
            <person name="Veith B."/>
            <person name="Brueggemann H."/>
            <person name="Liesegang H."/>
            <person name="Strittmatter A."/>
            <person name="Miethke M."/>
            <person name="Buckel W."/>
            <person name="Hinderberger J."/>
            <person name="Li F."/>
            <person name="Hagemeier C."/>
            <person name="Thauer R.K."/>
            <person name="Gottschalk G."/>
        </authorList>
    </citation>
    <scope>NUCLEOTIDE SEQUENCE [LARGE SCALE GENOMIC DNA]</scope>
    <source>
        <strain evidence="4">ATCC 8527 / DSM 555 / NCIMB 10680</strain>
    </source>
</reference>
<dbReference type="CDD" id="cd00093">
    <property type="entry name" value="HTH_XRE"/>
    <property type="match status" value="1"/>
</dbReference>
<dbReference type="GO" id="GO:0005829">
    <property type="term" value="C:cytosol"/>
    <property type="evidence" value="ECO:0007669"/>
    <property type="project" value="TreeGrafter"/>
</dbReference>
<dbReference type="Pfam" id="PF01381">
    <property type="entry name" value="HTH_3"/>
    <property type="match status" value="1"/>
</dbReference>
<accession>A5MYS8</accession>
<dbReference type="GO" id="GO:0003700">
    <property type="term" value="F:DNA-binding transcription factor activity"/>
    <property type="evidence" value="ECO:0007669"/>
    <property type="project" value="TreeGrafter"/>
</dbReference>
<keyword evidence="4" id="KW-1185">Reference proteome</keyword>
<name>A5MYS8_CLOK5</name>
<dbReference type="KEGG" id="ckl:CKL_2012"/>
<dbReference type="eggNOG" id="COG1396">
    <property type="taxonomic scope" value="Bacteria"/>
</dbReference>
<gene>
    <name evidence="3" type="ordered locus">CKL_2012</name>
</gene>
<proteinExistence type="predicted"/>
<dbReference type="GO" id="GO:0003677">
    <property type="term" value="F:DNA binding"/>
    <property type="evidence" value="ECO:0007669"/>
    <property type="project" value="UniProtKB-KW"/>
</dbReference>
<protein>
    <recommendedName>
        <fullName evidence="2">HTH cro/C1-type domain-containing protein</fullName>
    </recommendedName>
</protein>
<dbReference type="PANTHER" id="PTHR46797:SF1">
    <property type="entry name" value="METHYLPHOSPHONATE SYNTHASE"/>
    <property type="match status" value="1"/>
</dbReference>
<organism evidence="3 4">
    <name type="scientific">Clostridium kluyveri (strain ATCC 8527 / DSM 555 / NBRC 12016 / NCIMB 10680 / K1)</name>
    <dbReference type="NCBI Taxonomy" id="431943"/>
    <lineage>
        <taxon>Bacteria</taxon>
        <taxon>Bacillati</taxon>
        <taxon>Bacillota</taxon>
        <taxon>Clostridia</taxon>
        <taxon>Eubacteriales</taxon>
        <taxon>Clostridiaceae</taxon>
        <taxon>Clostridium</taxon>
    </lineage>
</organism>
<dbReference type="SMART" id="SM00530">
    <property type="entry name" value="HTH_XRE"/>
    <property type="match status" value="1"/>
</dbReference>
<evidence type="ECO:0000259" key="2">
    <source>
        <dbReference type="PROSITE" id="PS50943"/>
    </source>
</evidence>
<dbReference type="EMBL" id="CP000673">
    <property type="protein sequence ID" value="EDK34024.1"/>
    <property type="molecule type" value="Genomic_DNA"/>
</dbReference>
<dbReference type="PANTHER" id="PTHR46797">
    <property type="entry name" value="HTH-TYPE TRANSCRIPTIONAL REGULATOR"/>
    <property type="match status" value="1"/>
</dbReference>
<dbReference type="Gene3D" id="1.10.260.40">
    <property type="entry name" value="lambda repressor-like DNA-binding domains"/>
    <property type="match status" value="1"/>
</dbReference>
<feature type="domain" description="HTH cro/C1-type" evidence="2">
    <location>
        <begin position="6"/>
        <end position="61"/>
    </location>
</feature>
<evidence type="ECO:0000313" key="3">
    <source>
        <dbReference type="EMBL" id="EDK34024.1"/>
    </source>
</evidence>
<dbReference type="PROSITE" id="PS50943">
    <property type="entry name" value="HTH_CROC1"/>
    <property type="match status" value="1"/>
</dbReference>
<dbReference type="InterPro" id="IPR010982">
    <property type="entry name" value="Lambda_DNA-bd_dom_sf"/>
</dbReference>
<dbReference type="RefSeq" id="WP_012102350.1">
    <property type="nucleotide sequence ID" value="NC_009706.1"/>
</dbReference>
<dbReference type="Proteomes" id="UP000002411">
    <property type="component" value="Chromosome"/>
</dbReference>
<dbReference type="STRING" id="431943.CKL_2012"/>
<keyword evidence="1" id="KW-0238">DNA-binding</keyword>
<dbReference type="SUPFAM" id="SSF47413">
    <property type="entry name" value="lambda repressor-like DNA-binding domains"/>
    <property type="match status" value="1"/>
</dbReference>
<evidence type="ECO:0000256" key="1">
    <source>
        <dbReference type="ARBA" id="ARBA00023125"/>
    </source>
</evidence>
<dbReference type="HOGENOM" id="CLU_066192_29_2_9"/>
<sequence length="71" mass="7914">MLSDNLKKIREIKGITKYRLSKKSGISQSYICEIESGKYTNPSIDIVLKLAEALEISISELLGLSEVKEVV</sequence>
<dbReference type="InterPro" id="IPR050807">
    <property type="entry name" value="TransReg_Diox_bact_type"/>
</dbReference>